<organism evidence="9 10">
    <name type="scientific">Trichechus manatus latirostris</name>
    <name type="common">Florida manatee</name>
    <dbReference type="NCBI Taxonomy" id="127582"/>
    <lineage>
        <taxon>Eukaryota</taxon>
        <taxon>Metazoa</taxon>
        <taxon>Chordata</taxon>
        <taxon>Craniata</taxon>
        <taxon>Vertebrata</taxon>
        <taxon>Euteleostomi</taxon>
        <taxon>Mammalia</taxon>
        <taxon>Eutheria</taxon>
        <taxon>Afrotheria</taxon>
        <taxon>Sirenia</taxon>
        <taxon>Trichechidae</taxon>
        <taxon>Trichechus</taxon>
    </lineage>
</organism>
<dbReference type="GO" id="GO:0008270">
    <property type="term" value="F:zinc ion binding"/>
    <property type="evidence" value="ECO:0007669"/>
    <property type="project" value="TreeGrafter"/>
</dbReference>
<keyword evidence="9" id="KW-1185">Reference proteome</keyword>
<dbReference type="Gene3D" id="3.40.630.10">
    <property type="entry name" value="Zn peptidases"/>
    <property type="match status" value="1"/>
</dbReference>
<dbReference type="InterPro" id="IPR007484">
    <property type="entry name" value="Peptidase_M28"/>
</dbReference>
<dbReference type="CTD" id="54814"/>
<accession>A0A2Y9REY1</accession>
<dbReference type="GO" id="GO:0016603">
    <property type="term" value="F:glutaminyl-peptide cyclotransferase activity"/>
    <property type="evidence" value="ECO:0007669"/>
    <property type="project" value="UniProtKB-EC"/>
</dbReference>
<dbReference type="EC" id="2.3.2.5" evidence="3"/>
<keyword evidence="4" id="KW-0808">Transferase</keyword>
<name>A0A2Y9REY1_TRIMA</name>
<dbReference type="PANTHER" id="PTHR12283">
    <property type="entry name" value="GLUTAMINYL-PEPTIDE CYCLOTRANSFERASE"/>
    <property type="match status" value="1"/>
</dbReference>
<evidence type="ECO:0000256" key="2">
    <source>
        <dbReference type="ARBA" id="ARBA00006014"/>
    </source>
</evidence>
<gene>
    <name evidence="10" type="primary">QPCTL</name>
</gene>
<dbReference type="FunCoup" id="A0A2Y9REY1">
    <property type="interactions" value="1443"/>
</dbReference>
<evidence type="ECO:0000256" key="5">
    <source>
        <dbReference type="ARBA" id="ARBA00023315"/>
    </source>
</evidence>
<evidence type="ECO:0000256" key="4">
    <source>
        <dbReference type="ARBA" id="ARBA00022679"/>
    </source>
</evidence>
<dbReference type="Pfam" id="PF04389">
    <property type="entry name" value="Peptidase_M28"/>
    <property type="match status" value="1"/>
</dbReference>
<feature type="compositionally biased region" description="Basic residues" evidence="6">
    <location>
        <begin position="1"/>
        <end position="11"/>
    </location>
</feature>
<dbReference type="PANTHER" id="PTHR12283:SF3">
    <property type="entry name" value="GLUTAMINYL-PEPTIDE CYCLOTRANSFERASE-LIKE PROTEIN"/>
    <property type="match status" value="1"/>
</dbReference>
<feature type="transmembrane region" description="Helical" evidence="7">
    <location>
        <begin position="35"/>
        <end position="56"/>
    </location>
</feature>
<evidence type="ECO:0000256" key="3">
    <source>
        <dbReference type="ARBA" id="ARBA00012012"/>
    </source>
</evidence>
<comment type="similarity">
    <text evidence="2">Belongs to the glutaminyl-peptide cyclotransferase family.</text>
</comment>
<dbReference type="InParanoid" id="A0A2Y9REY1"/>
<evidence type="ECO:0000313" key="10">
    <source>
        <dbReference type="RefSeq" id="XP_023592016.1"/>
    </source>
</evidence>
<dbReference type="SUPFAM" id="SSF53187">
    <property type="entry name" value="Zn-dependent exopeptidases"/>
    <property type="match status" value="1"/>
</dbReference>
<dbReference type="GeneID" id="101356651"/>
<dbReference type="Proteomes" id="UP000248480">
    <property type="component" value="Unplaced"/>
</dbReference>
<keyword evidence="7" id="KW-1133">Transmembrane helix</keyword>
<evidence type="ECO:0000313" key="9">
    <source>
        <dbReference type="Proteomes" id="UP000248480"/>
    </source>
</evidence>
<feature type="domain" description="Peptidase M28" evidence="8">
    <location>
        <begin position="151"/>
        <end position="289"/>
    </location>
</feature>
<keyword evidence="5" id="KW-0012">Acyltransferase</keyword>
<evidence type="ECO:0000256" key="6">
    <source>
        <dbReference type="SAM" id="MobiDB-lite"/>
    </source>
</evidence>
<evidence type="ECO:0000256" key="1">
    <source>
        <dbReference type="ARBA" id="ARBA00000001"/>
    </source>
</evidence>
<keyword evidence="7" id="KW-0472">Membrane</keyword>
<evidence type="ECO:0000259" key="8">
    <source>
        <dbReference type="Pfam" id="PF04389"/>
    </source>
</evidence>
<sequence>MRSGSRGRSRLRLGERGLLEPPSPPKRRLLPRAQLLPLLLLALAVGSALYTIWSGWHRGTEELPVGRELRAPVIGSLSEAQLRRVIGQLDPQRLWSNYLRPLLVVRTPGSPGSLQVRKFLEATLRTLTAGWHVELDPFTASTPLGLLNFGNVVATLDRGAARHLTLACHYDSKFFPPSSAPFVGATDSAVPCALLLELAQALDLELSRAKEQAAPVTLQLLFLDGEEALKEWGPNDSLYGSRHLAQVMESAPHSPGPTRIQAIELLVLLDLLGAPHPTFYSHFPRTARWFHRLRSIGKGHGRGRYYLGCRRAGRRWDAHVFLRSPLSFLSTSTVSKERGPKHKMIPQQSNVNKHRGCGVRQPWVPTLPLPLTSCVNLDNWLHLSEPQFLSVKWAQW</sequence>
<reference evidence="10" key="1">
    <citation type="submission" date="2025-08" db="UniProtKB">
        <authorList>
            <consortium name="RefSeq"/>
        </authorList>
    </citation>
    <scope>IDENTIFICATION</scope>
</reference>
<feature type="region of interest" description="Disordered" evidence="6">
    <location>
        <begin position="1"/>
        <end position="25"/>
    </location>
</feature>
<evidence type="ECO:0000256" key="7">
    <source>
        <dbReference type="SAM" id="Phobius"/>
    </source>
</evidence>
<dbReference type="RefSeq" id="XP_023592016.1">
    <property type="nucleotide sequence ID" value="XM_023736248.1"/>
</dbReference>
<keyword evidence="7" id="KW-0812">Transmembrane</keyword>
<proteinExistence type="inferred from homology"/>
<protein>
    <recommendedName>
        <fullName evidence="3">glutaminyl-peptide cyclotransferase</fullName>
        <ecNumber evidence="3">2.3.2.5</ecNumber>
    </recommendedName>
</protein>
<dbReference type="AlphaFoldDB" id="A0A2Y9REY1"/>
<dbReference type="InterPro" id="IPR040234">
    <property type="entry name" value="QC/QCL"/>
</dbReference>
<dbReference type="STRING" id="127582.A0A2Y9REY1"/>
<comment type="catalytic activity">
    <reaction evidence="1">
        <text>N-terminal L-glutaminyl-[peptide] = N-terminal 5-oxo-L-prolyl-[peptide] + NH4(+)</text>
        <dbReference type="Rhea" id="RHEA:23652"/>
        <dbReference type="Rhea" id="RHEA-COMP:11736"/>
        <dbReference type="Rhea" id="RHEA-COMP:11846"/>
        <dbReference type="ChEBI" id="CHEBI:28938"/>
        <dbReference type="ChEBI" id="CHEBI:64722"/>
        <dbReference type="ChEBI" id="CHEBI:87215"/>
        <dbReference type="EC" id="2.3.2.5"/>
    </reaction>
</comment>